<dbReference type="OrthoDB" id="263560at2759"/>
<gene>
    <name evidence="4" type="ORF">OIDMADRAFT_54456</name>
</gene>
<name>A0A0C3CQL9_OIDMZ</name>
<evidence type="ECO:0000256" key="2">
    <source>
        <dbReference type="ARBA" id="ARBA00022552"/>
    </source>
</evidence>
<comment type="similarity">
    <text evidence="1">Belongs to the TSR2 family.</text>
</comment>
<dbReference type="STRING" id="913774.A0A0C3CQL9"/>
<evidence type="ECO:0008006" key="6">
    <source>
        <dbReference type="Google" id="ProtNLM"/>
    </source>
</evidence>
<dbReference type="InParanoid" id="A0A0C3CQL9"/>
<reference evidence="5" key="2">
    <citation type="submission" date="2015-01" db="EMBL/GenBank/DDBJ databases">
        <title>Evolutionary Origins and Diversification of the Mycorrhizal Mutualists.</title>
        <authorList>
            <consortium name="DOE Joint Genome Institute"/>
            <consortium name="Mycorrhizal Genomics Consortium"/>
            <person name="Kohler A."/>
            <person name="Kuo A."/>
            <person name="Nagy L.G."/>
            <person name="Floudas D."/>
            <person name="Copeland A."/>
            <person name="Barry K.W."/>
            <person name="Cichocki N."/>
            <person name="Veneault-Fourrey C."/>
            <person name="LaButti K."/>
            <person name="Lindquist E.A."/>
            <person name="Lipzen A."/>
            <person name="Lundell T."/>
            <person name="Morin E."/>
            <person name="Murat C."/>
            <person name="Riley R."/>
            <person name="Ohm R."/>
            <person name="Sun H."/>
            <person name="Tunlid A."/>
            <person name="Henrissat B."/>
            <person name="Grigoriev I.V."/>
            <person name="Hibbett D.S."/>
            <person name="Martin F."/>
        </authorList>
    </citation>
    <scope>NUCLEOTIDE SEQUENCE [LARGE SCALE GENOMIC DNA]</scope>
    <source>
        <strain evidence="5">Zn</strain>
    </source>
</reference>
<evidence type="ECO:0000256" key="1">
    <source>
        <dbReference type="ARBA" id="ARBA00006524"/>
    </source>
</evidence>
<keyword evidence="2" id="KW-0698">rRNA processing</keyword>
<organism evidence="4 5">
    <name type="scientific">Oidiodendron maius (strain Zn)</name>
    <dbReference type="NCBI Taxonomy" id="913774"/>
    <lineage>
        <taxon>Eukaryota</taxon>
        <taxon>Fungi</taxon>
        <taxon>Dikarya</taxon>
        <taxon>Ascomycota</taxon>
        <taxon>Pezizomycotina</taxon>
        <taxon>Leotiomycetes</taxon>
        <taxon>Leotiomycetes incertae sedis</taxon>
        <taxon>Myxotrichaceae</taxon>
        <taxon>Oidiodendron</taxon>
    </lineage>
</organism>
<evidence type="ECO:0000256" key="3">
    <source>
        <dbReference type="SAM" id="MobiDB-lite"/>
    </source>
</evidence>
<dbReference type="Proteomes" id="UP000054321">
    <property type="component" value="Unassembled WGS sequence"/>
</dbReference>
<dbReference type="GO" id="GO:0006364">
    <property type="term" value="P:rRNA processing"/>
    <property type="evidence" value="ECO:0007669"/>
    <property type="project" value="UniProtKB-KW"/>
</dbReference>
<proteinExistence type="inferred from homology"/>
<accession>A0A0C3CQL9</accession>
<dbReference type="EMBL" id="KN832876">
    <property type="protein sequence ID" value="KIN01329.1"/>
    <property type="molecule type" value="Genomic_DNA"/>
</dbReference>
<keyword evidence="5" id="KW-1185">Reference proteome</keyword>
<dbReference type="AlphaFoldDB" id="A0A0C3CQL9"/>
<reference evidence="4 5" key="1">
    <citation type="submission" date="2014-04" db="EMBL/GenBank/DDBJ databases">
        <authorList>
            <consortium name="DOE Joint Genome Institute"/>
            <person name="Kuo A."/>
            <person name="Martino E."/>
            <person name="Perotto S."/>
            <person name="Kohler A."/>
            <person name="Nagy L.G."/>
            <person name="Floudas D."/>
            <person name="Copeland A."/>
            <person name="Barry K.W."/>
            <person name="Cichocki N."/>
            <person name="Veneault-Fourrey C."/>
            <person name="LaButti K."/>
            <person name="Lindquist E.A."/>
            <person name="Lipzen A."/>
            <person name="Lundell T."/>
            <person name="Morin E."/>
            <person name="Murat C."/>
            <person name="Sun H."/>
            <person name="Tunlid A."/>
            <person name="Henrissat B."/>
            <person name="Grigoriev I.V."/>
            <person name="Hibbett D.S."/>
            <person name="Martin F."/>
            <person name="Nordberg H.P."/>
            <person name="Cantor M.N."/>
            <person name="Hua S.X."/>
        </authorList>
    </citation>
    <scope>NUCLEOTIDE SEQUENCE [LARGE SCALE GENOMIC DNA]</scope>
    <source>
        <strain evidence="4 5">Zn</strain>
    </source>
</reference>
<dbReference type="InterPro" id="IPR019398">
    <property type="entry name" value="Pre-rRNA_process_TSR2"/>
</dbReference>
<evidence type="ECO:0000313" key="5">
    <source>
        <dbReference type="Proteomes" id="UP000054321"/>
    </source>
</evidence>
<dbReference type="Pfam" id="PF10273">
    <property type="entry name" value="WGG"/>
    <property type="match status" value="1"/>
</dbReference>
<dbReference type="PANTHER" id="PTHR21250">
    <property type="entry name" value="PRE-RRNA-PROCESSING PROTEIN TSR2 HOMOLOG"/>
    <property type="match status" value="1"/>
</dbReference>
<feature type="region of interest" description="Disordered" evidence="3">
    <location>
        <begin position="141"/>
        <end position="205"/>
    </location>
</feature>
<sequence>MASTQLPSQMEVSGGTNARQDASSPETRQAQSELGITLSLFLWPSLSLAVTNHWGGPDSAAKREWFAQATIDVLNDEPDANSAWIEEFLLQVMLDEFEVNVDDESGFEVAEQIVRLRRDCAKGDFSEVRALKERWDQRGGRDVLQGQFKEQQRTEEEDETDGSEEEDEPEDMDVDMGEAPQVVPKEKPVPEVDEDGFTKVTKKKR</sequence>
<feature type="region of interest" description="Disordered" evidence="3">
    <location>
        <begin position="1"/>
        <end position="29"/>
    </location>
</feature>
<evidence type="ECO:0000313" key="4">
    <source>
        <dbReference type="EMBL" id="KIN01329.1"/>
    </source>
</evidence>
<dbReference type="FunCoup" id="A0A0C3CQL9">
    <property type="interactions" value="172"/>
</dbReference>
<dbReference type="HOGENOM" id="CLU_074896_0_2_1"/>
<feature type="compositionally biased region" description="Acidic residues" evidence="3">
    <location>
        <begin position="155"/>
        <end position="176"/>
    </location>
</feature>
<protein>
    <recommendedName>
        <fullName evidence="6">Pre-rRNA-processing protein TSR2</fullName>
    </recommendedName>
</protein>